<dbReference type="Gene3D" id="3.30.565.10">
    <property type="entry name" value="Histidine kinase-like ATPase, C-terminal domain"/>
    <property type="match status" value="1"/>
</dbReference>
<dbReference type="KEGG" id="ggr:HKW67_07525"/>
<dbReference type="InterPro" id="IPR003018">
    <property type="entry name" value="GAF"/>
</dbReference>
<dbReference type="EMBL" id="CP053085">
    <property type="protein sequence ID" value="QJR35364.1"/>
    <property type="molecule type" value="Genomic_DNA"/>
</dbReference>
<dbReference type="InterPro" id="IPR036097">
    <property type="entry name" value="HisK_dim/P_sf"/>
</dbReference>
<reference evidence="5 6" key="1">
    <citation type="submission" date="2020-05" db="EMBL/GenBank/DDBJ databases">
        <title>Complete genome sequence of Gemmatimonas greenlandica TET16.</title>
        <authorList>
            <person name="Zeng Y."/>
        </authorList>
    </citation>
    <scope>NUCLEOTIDE SEQUENCE [LARGE SCALE GENOMIC DNA]</scope>
    <source>
        <strain evidence="5 6">TET16</strain>
    </source>
</reference>
<comment type="catalytic activity">
    <reaction evidence="1">
        <text>ATP + protein L-histidine = ADP + protein N-phospho-L-histidine.</text>
        <dbReference type="EC" id="2.7.13.3"/>
    </reaction>
</comment>
<dbReference type="RefSeq" id="WP_171224794.1">
    <property type="nucleotide sequence ID" value="NZ_CP053085.1"/>
</dbReference>
<dbReference type="AlphaFoldDB" id="A0A6M4IJV9"/>
<evidence type="ECO:0000256" key="1">
    <source>
        <dbReference type="ARBA" id="ARBA00000085"/>
    </source>
</evidence>
<dbReference type="Gene3D" id="1.10.287.130">
    <property type="match status" value="1"/>
</dbReference>
<dbReference type="PANTHER" id="PTHR43065">
    <property type="entry name" value="SENSOR HISTIDINE KINASE"/>
    <property type="match status" value="1"/>
</dbReference>
<dbReference type="InterPro" id="IPR036890">
    <property type="entry name" value="HATPase_C_sf"/>
</dbReference>
<evidence type="ECO:0000256" key="2">
    <source>
        <dbReference type="ARBA" id="ARBA00012438"/>
    </source>
</evidence>
<dbReference type="SUPFAM" id="SSF47384">
    <property type="entry name" value="Homodimeric domain of signal transducing histidine kinase"/>
    <property type="match status" value="1"/>
</dbReference>
<dbReference type="GO" id="GO:0000155">
    <property type="term" value="F:phosphorelay sensor kinase activity"/>
    <property type="evidence" value="ECO:0007669"/>
    <property type="project" value="InterPro"/>
</dbReference>
<keyword evidence="6" id="KW-1185">Reference proteome</keyword>
<dbReference type="Proteomes" id="UP000500938">
    <property type="component" value="Chromosome"/>
</dbReference>
<dbReference type="PRINTS" id="PR00344">
    <property type="entry name" value="BCTRLSENSOR"/>
</dbReference>
<evidence type="ECO:0000259" key="4">
    <source>
        <dbReference type="PROSITE" id="PS50109"/>
    </source>
</evidence>
<dbReference type="InterPro" id="IPR004358">
    <property type="entry name" value="Sig_transdc_His_kin-like_C"/>
</dbReference>
<keyword evidence="3" id="KW-0597">Phosphoprotein</keyword>
<evidence type="ECO:0000313" key="6">
    <source>
        <dbReference type="Proteomes" id="UP000500938"/>
    </source>
</evidence>
<dbReference type="PROSITE" id="PS50109">
    <property type="entry name" value="HIS_KIN"/>
    <property type="match status" value="1"/>
</dbReference>
<dbReference type="Pfam" id="PF13185">
    <property type="entry name" value="GAF_2"/>
    <property type="match status" value="1"/>
</dbReference>
<sequence>MAINLTAVLRHASTLQRATTLSELVALTWNAVRSETRYRTAWLALVEPSDPAHFRVVQVEGSMQELVWERCPKVAIAGDAMLHELIEGKAPVLVLEAADDPRTNKDVVTALGNRTILNVPMVLGPVVVGALGVGTFGDEGVLAPNDDEVEALVILATQLAGAITRMSLLDAQRQDAERRQRLERHLESLQRVELMGVLAAGVAHDLNNYLTVAQANLGLLELSSTDTDHGLVDAAMHATQRASDVVQQLLSLGRAQSANRARVDLQARVAGTVRLVYSSMPANVTLTRELGDAPPVMGDPVQIEQALANLLINAREAVGDAGVITIGVQECVLNEDFVKAQPWARTGRFARVSVSDNGAGIPADVLPNIYDPLFSTKAIGTGLGLAVVSRVVQQHAGLIHCESTLGHGTRFELYFPVDATA</sequence>
<dbReference type="CDD" id="cd00082">
    <property type="entry name" value="HisKA"/>
    <property type="match status" value="1"/>
</dbReference>
<dbReference type="Pfam" id="PF02518">
    <property type="entry name" value="HATPase_c"/>
    <property type="match status" value="1"/>
</dbReference>
<feature type="domain" description="Histidine kinase" evidence="4">
    <location>
        <begin position="201"/>
        <end position="419"/>
    </location>
</feature>
<dbReference type="SMART" id="SM00387">
    <property type="entry name" value="HATPase_c"/>
    <property type="match status" value="1"/>
</dbReference>
<organism evidence="5 6">
    <name type="scientific">Gemmatimonas groenlandica</name>
    <dbReference type="NCBI Taxonomy" id="2732249"/>
    <lineage>
        <taxon>Bacteria</taxon>
        <taxon>Pseudomonadati</taxon>
        <taxon>Gemmatimonadota</taxon>
        <taxon>Gemmatimonadia</taxon>
        <taxon>Gemmatimonadales</taxon>
        <taxon>Gemmatimonadaceae</taxon>
        <taxon>Gemmatimonas</taxon>
    </lineage>
</organism>
<dbReference type="SUPFAM" id="SSF55781">
    <property type="entry name" value="GAF domain-like"/>
    <property type="match status" value="1"/>
</dbReference>
<dbReference type="InterPro" id="IPR003661">
    <property type="entry name" value="HisK_dim/P_dom"/>
</dbReference>
<proteinExistence type="predicted"/>
<dbReference type="InterPro" id="IPR029016">
    <property type="entry name" value="GAF-like_dom_sf"/>
</dbReference>
<dbReference type="SUPFAM" id="SSF55874">
    <property type="entry name" value="ATPase domain of HSP90 chaperone/DNA topoisomerase II/histidine kinase"/>
    <property type="match status" value="1"/>
</dbReference>
<gene>
    <name evidence="5" type="ORF">HKW67_07525</name>
</gene>
<dbReference type="Gene3D" id="3.30.450.40">
    <property type="match status" value="1"/>
</dbReference>
<name>A0A6M4IJV9_9BACT</name>
<dbReference type="Pfam" id="PF00512">
    <property type="entry name" value="HisKA"/>
    <property type="match status" value="1"/>
</dbReference>
<evidence type="ECO:0000256" key="3">
    <source>
        <dbReference type="ARBA" id="ARBA00022553"/>
    </source>
</evidence>
<dbReference type="PANTHER" id="PTHR43065:SF42">
    <property type="entry name" value="TWO-COMPONENT SENSOR PPRA"/>
    <property type="match status" value="1"/>
</dbReference>
<dbReference type="SMART" id="SM00388">
    <property type="entry name" value="HisKA"/>
    <property type="match status" value="1"/>
</dbReference>
<dbReference type="InterPro" id="IPR003594">
    <property type="entry name" value="HATPase_dom"/>
</dbReference>
<dbReference type="InterPro" id="IPR005467">
    <property type="entry name" value="His_kinase_dom"/>
</dbReference>
<protein>
    <recommendedName>
        <fullName evidence="2">histidine kinase</fullName>
        <ecNumber evidence="2">2.7.13.3</ecNumber>
    </recommendedName>
</protein>
<dbReference type="EC" id="2.7.13.3" evidence="2"/>
<accession>A0A6M4IJV9</accession>
<evidence type="ECO:0000313" key="5">
    <source>
        <dbReference type="EMBL" id="QJR35364.1"/>
    </source>
</evidence>